<comment type="caution">
    <text evidence="10">The sequence shown here is derived from an EMBL/GenBank/DDBJ whole genome shotgun (WGS) entry which is preliminary data.</text>
</comment>
<dbReference type="InterPro" id="IPR003663">
    <property type="entry name" value="Sugar/inositol_transpt"/>
</dbReference>
<dbReference type="Proteomes" id="UP001642482">
    <property type="component" value="Unassembled WGS sequence"/>
</dbReference>
<evidence type="ECO:0000256" key="1">
    <source>
        <dbReference type="ARBA" id="ARBA00004141"/>
    </source>
</evidence>
<feature type="transmembrane region" description="Helical" evidence="8">
    <location>
        <begin position="316"/>
        <end position="338"/>
    </location>
</feature>
<evidence type="ECO:0000256" key="5">
    <source>
        <dbReference type="ARBA" id="ARBA00022989"/>
    </source>
</evidence>
<keyword evidence="3 7" id="KW-0813">Transport</keyword>
<feature type="transmembrane region" description="Helical" evidence="8">
    <location>
        <begin position="225"/>
        <end position="243"/>
    </location>
</feature>
<reference evidence="10 11" key="1">
    <citation type="submission" date="2024-01" db="EMBL/GenBank/DDBJ databases">
        <authorList>
            <person name="Allen C."/>
            <person name="Tagirdzhanova G."/>
        </authorList>
    </citation>
    <scope>NUCLEOTIDE SEQUENCE [LARGE SCALE GENOMIC DNA]</scope>
</reference>
<dbReference type="InterPro" id="IPR020846">
    <property type="entry name" value="MFS_dom"/>
</dbReference>
<dbReference type="PROSITE" id="PS50850">
    <property type="entry name" value="MFS"/>
    <property type="match status" value="1"/>
</dbReference>
<comment type="similarity">
    <text evidence="2 7">Belongs to the major facilitator superfamily. Sugar transporter (TC 2.A.1.1) family.</text>
</comment>
<dbReference type="SUPFAM" id="SSF103473">
    <property type="entry name" value="MFS general substrate transporter"/>
    <property type="match status" value="1"/>
</dbReference>
<evidence type="ECO:0000256" key="2">
    <source>
        <dbReference type="ARBA" id="ARBA00010992"/>
    </source>
</evidence>
<dbReference type="PANTHER" id="PTHR48022:SF5">
    <property type="entry name" value="ALPHA-GLUCOSIDES PERMEASE MPH2-RELATED"/>
    <property type="match status" value="1"/>
</dbReference>
<dbReference type="NCBIfam" id="TIGR00879">
    <property type="entry name" value="SP"/>
    <property type="match status" value="1"/>
</dbReference>
<dbReference type="InterPro" id="IPR050360">
    <property type="entry name" value="MFS_Sugar_Transporters"/>
</dbReference>
<dbReference type="InterPro" id="IPR005828">
    <property type="entry name" value="MFS_sugar_transport-like"/>
</dbReference>
<feature type="transmembrane region" description="Helical" evidence="8">
    <location>
        <begin position="143"/>
        <end position="164"/>
    </location>
</feature>
<proteinExistence type="inferred from homology"/>
<evidence type="ECO:0000259" key="9">
    <source>
        <dbReference type="PROSITE" id="PS50850"/>
    </source>
</evidence>
<feature type="transmembrane region" description="Helical" evidence="8">
    <location>
        <begin position="263"/>
        <end position="281"/>
    </location>
</feature>
<evidence type="ECO:0000256" key="4">
    <source>
        <dbReference type="ARBA" id="ARBA00022692"/>
    </source>
</evidence>
<evidence type="ECO:0000313" key="10">
    <source>
        <dbReference type="EMBL" id="CAK7229113.1"/>
    </source>
</evidence>
<keyword evidence="5 8" id="KW-1133">Transmembrane helix</keyword>
<evidence type="ECO:0000256" key="7">
    <source>
        <dbReference type="RuleBase" id="RU003346"/>
    </source>
</evidence>
<organism evidence="10 11">
    <name type="scientific">Sporothrix eucalyptigena</name>
    <dbReference type="NCBI Taxonomy" id="1812306"/>
    <lineage>
        <taxon>Eukaryota</taxon>
        <taxon>Fungi</taxon>
        <taxon>Dikarya</taxon>
        <taxon>Ascomycota</taxon>
        <taxon>Pezizomycotina</taxon>
        <taxon>Sordariomycetes</taxon>
        <taxon>Sordariomycetidae</taxon>
        <taxon>Ophiostomatales</taxon>
        <taxon>Ophiostomataceae</taxon>
        <taxon>Sporothrix</taxon>
    </lineage>
</organism>
<accession>A0ABP0CBB4</accession>
<dbReference type="InterPro" id="IPR036259">
    <property type="entry name" value="MFS_trans_sf"/>
</dbReference>
<evidence type="ECO:0000256" key="6">
    <source>
        <dbReference type="ARBA" id="ARBA00023136"/>
    </source>
</evidence>
<evidence type="ECO:0000256" key="3">
    <source>
        <dbReference type="ARBA" id="ARBA00022448"/>
    </source>
</evidence>
<protein>
    <recommendedName>
        <fullName evidence="9">Major facilitator superfamily (MFS) profile domain-containing protein</fullName>
    </recommendedName>
</protein>
<dbReference type="Gene3D" id="1.20.1250.20">
    <property type="entry name" value="MFS general substrate transporter like domains"/>
    <property type="match status" value="1"/>
</dbReference>
<keyword evidence="4 8" id="KW-0812">Transmembrane</keyword>
<feature type="domain" description="Major facilitator superfamily (MFS) profile" evidence="9">
    <location>
        <begin position="1"/>
        <end position="410"/>
    </location>
</feature>
<feature type="transmembrane region" description="Helical" evidence="8">
    <location>
        <begin position="388"/>
        <end position="404"/>
    </location>
</feature>
<dbReference type="EMBL" id="CAWUHD010000084">
    <property type="protein sequence ID" value="CAK7229113.1"/>
    <property type="molecule type" value="Genomic_DNA"/>
</dbReference>
<dbReference type="Pfam" id="PF00083">
    <property type="entry name" value="Sugar_tr"/>
    <property type="match status" value="1"/>
</dbReference>
<comment type="subcellular location">
    <subcellularLocation>
        <location evidence="1">Membrane</location>
        <topology evidence="1">Multi-pass membrane protein</topology>
    </subcellularLocation>
</comment>
<evidence type="ECO:0000256" key="8">
    <source>
        <dbReference type="SAM" id="Phobius"/>
    </source>
</evidence>
<feature type="transmembrane region" description="Helical" evidence="8">
    <location>
        <begin position="359"/>
        <end position="376"/>
    </location>
</feature>
<keyword evidence="6 8" id="KW-0472">Membrane</keyword>
<gene>
    <name evidence="10" type="ORF">SEUCBS140593_007137</name>
</gene>
<feature type="transmembrane region" description="Helical" evidence="8">
    <location>
        <begin position="288"/>
        <end position="310"/>
    </location>
</feature>
<keyword evidence="11" id="KW-1185">Reference proteome</keyword>
<name>A0ABP0CBB4_9PEZI</name>
<feature type="transmembrane region" description="Helical" evidence="8">
    <location>
        <begin position="104"/>
        <end position="123"/>
    </location>
</feature>
<evidence type="ECO:0000313" key="11">
    <source>
        <dbReference type="Proteomes" id="UP001642482"/>
    </source>
</evidence>
<sequence>MKESKTTPIVADNVIRDEQGDPASKAEFAALEADAAEATRREHAMIILEALKLYPKATAWSLLLKNAVTQLVGQILCGIPWGVFQTLTTAYASDVCPLALRAYLTTYVNLCWIIGQLIAAGVLRAMVNVTSDWGFRLPFALQWVWPVPILIGSCFAPESPYWLVQMGRIKEARYSLKRLTSSGDESNIDTTLAMMQYTNETEKEAAAGLSYFDCFKKTNLRRTEIVCGVYQVQELCGSGIMAYSTVFFEEAGLPTTQSFNMSMVQYALGVIGGVLAWWLMIGFGRRTLYVWGTWVLCVVIMGTGFCGIVTNTAASWAAGTLLLVYSLIYNFTLGPVCYSLVAEIPSTRLKSKTIILSRNLYNVTGIIINILINYQLTSTSWNWGAKSGFFWGGLCFLCGLWCQFRVPEPKGRTYAELDALFEQGVSARAFRTTEVHIFDGVIEDTVEVVQQENAGAKKSV</sequence>
<dbReference type="PANTHER" id="PTHR48022">
    <property type="entry name" value="PLASTIDIC GLUCOSE TRANSPORTER 4"/>
    <property type="match status" value="1"/>
</dbReference>